<dbReference type="InterPro" id="IPR018841">
    <property type="entry name" value="DUF2442"/>
</dbReference>
<protein>
    <recommendedName>
        <fullName evidence="3">DUF2442 domain-containing protein</fullName>
    </recommendedName>
</protein>
<dbReference type="Proteomes" id="UP000228593">
    <property type="component" value="Unassembled WGS sequence"/>
</dbReference>
<evidence type="ECO:0000313" key="2">
    <source>
        <dbReference type="Proteomes" id="UP000228593"/>
    </source>
</evidence>
<name>A0A2G8T6Z8_9BURK</name>
<dbReference type="RefSeq" id="WP_099914321.1">
    <property type="nucleotide sequence ID" value="NZ_BMHS01000001.1"/>
</dbReference>
<dbReference type="EMBL" id="PDOB01000001">
    <property type="protein sequence ID" value="PIL41837.1"/>
    <property type="molecule type" value="Genomic_DNA"/>
</dbReference>
<evidence type="ECO:0008006" key="3">
    <source>
        <dbReference type="Google" id="ProtNLM"/>
    </source>
</evidence>
<dbReference type="Pfam" id="PF10387">
    <property type="entry name" value="DUF2442"/>
    <property type="match status" value="1"/>
</dbReference>
<sequence>MSAICFSHAEVTSINKLGFWLQFGAEELYLPFVEFPRFEHATVAQITGVVCPSASRLYWPALDLDLPLDTIRNPFAGDYDRPGHDC</sequence>
<dbReference type="AlphaFoldDB" id="A0A2G8T6Z8"/>
<comment type="caution">
    <text evidence="1">The sequence shown here is derived from an EMBL/GenBank/DDBJ whole genome shotgun (WGS) entry which is preliminary data.</text>
</comment>
<evidence type="ECO:0000313" key="1">
    <source>
        <dbReference type="EMBL" id="PIL41837.1"/>
    </source>
</evidence>
<proteinExistence type="predicted"/>
<gene>
    <name evidence="1" type="ORF">CR103_01290</name>
</gene>
<accession>A0A2G8T6Z8</accession>
<organism evidence="1 2">
    <name type="scientific">Massilia psychrophila</name>
    <dbReference type="NCBI Taxonomy" id="1603353"/>
    <lineage>
        <taxon>Bacteria</taxon>
        <taxon>Pseudomonadati</taxon>
        <taxon>Pseudomonadota</taxon>
        <taxon>Betaproteobacteria</taxon>
        <taxon>Burkholderiales</taxon>
        <taxon>Oxalobacteraceae</taxon>
        <taxon>Telluria group</taxon>
        <taxon>Massilia</taxon>
    </lineage>
</organism>
<reference evidence="1 2" key="1">
    <citation type="submission" date="2017-10" db="EMBL/GenBank/DDBJ databases">
        <title>Massilia psychrophilum sp. nov., a novel purple-pigmented bacterium isolated from Tianshan glacier, Xinjiang Municipality, China.</title>
        <authorList>
            <person name="Wang H."/>
        </authorList>
    </citation>
    <scope>NUCLEOTIDE SEQUENCE [LARGE SCALE GENOMIC DNA]</scope>
    <source>
        <strain evidence="1 2">JCM 30813</strain>
    </source>
</reference>
<keyword evidence="2" id="KW-1185">Reference proteome</keyword>
<dbReference type="OrthoDB" id="9795924at2"/>